<comment type="similarity">
    <text evidence="7 8">Belongs to the IspF family.</text>
</comment>
<feature type="binding site" evidence="7">
    <location>
        <position position="9"/>
    </location>
    <ligand>
        <name>a divalent metal cation</name>
        <dbReference type="ChEBI" id="CHEBI:60240"/>
    </ligand>
</feature>
<feature type="binding site" evidence="7">
    <location>
        <position position="43"/>
    </location>
    <ligand>
        <name>a divalent metal cation</name>
        <dbReference type="ChEBI" id="CHEBI:60240"/>
    </ligand>
</feature>
<evidence type="ECO:0000313" key="11">
    <source>
        <dbReference type="Proteomes" id="UP000009374"/>
    </source>
</evidence>
<dbReference type="Pfam" id="PF02542">
    <property type="entry name" value="YgbB"/>
    <property type="match status" value="1"/>
</dbReference>
<evidence type="ECO:0000259" key="9">
    <source>
        <dbReference type="Pfam" id="PF02542"/>
    </source>
</evidence>
<feature type="domain" description="2-C-methyl-D-erythritol 2,4-cyclodiphosphate synthase" evidence="9">
    <location>
        <begin position="2"/>
        <end position="155"/>
    </location>
</feature>
<evidence type="ECO:0000256" key="2">
    <source>
        <dbReference type="ARBA" id="ARBA00004709"/>
    </source>
</evidence>
<name>C6I0F2_9BACT</name>
<keyword evidence="5 7" id="KW-0414">Isoprene biosynthesis</keyword>
<dbReference type="InterPro" id="IPR020555">
    <property type="entry name" value="MECDP_synthase_CS"/>
</dbReference>
<feature type="binding site" evidence="7">
    <location>
        <begin position="57"/>
        <end position="59"/>
    </location>
    <ligand>
        <name>4-CDP-2-C-methyl-D-erythritol 2-phosphate</name>
        <dbReference type="ChEBI" id="CHEBI:57919"/>
    </ligand>
</feature>
<feature type="binding site" evidence="7">
    <location>
        <begin position="35"/>
        <end position="36"/>
    </location>
    <ligand>
        <name>4-CDP-2-C-methyl-D-erythritol 2-phosphate</name>
        <dbReference type="ChEBI" id="CHEBI:57919"/>
    </ligand>
</feature>
<dbReference type="EMBL" id="GG693887">
    <property type="protein sequence ID" value="EES51607.1"/>
    <property type="molecule type" value="Genomic_DNA"/>
</dbReference>
<feature type="site" description="Transition state stabilizer" evidence="7">
    <location>
        <position position="134"/>
    </location>
</feature>
<dbReference type="GO" id="GO:0008685">
    <property type="term" value="F:2-C-methyl-D-erythritol 2,4-cyclodiphosphate synthase activity"/>
    <property type="evidence" value="ECO:0007669"/>
    <property type="project" value="UniProtKB-UniRule"/>
</dbReference>
<evidence type="ECO:0000256" key="6">
    <source>
        <dbReference type="ARBA" id="ARBA00023239"/>
    </source>
</evidence>
<reference evidence="10 11" key="1">
    <citation type="journal article" date="2009" name="Appl. Environ. Microbiol.">
        <title>Community genomic and proteomic analyses of chemoautotrophic iron-oxidizing "Leptospirillum rubarum" (Group II) and "Leptospirillum ferrodiazotrophum" (Group III) bacteria in acid mine drainage biofilms.</title>
        <authorList>
            <person name="Goltsman D.S."/>
            <person name="Denef V.J."/>
            <person name="Singer S.W."/>
            <person name="VerBerkmoes N.C."/>
            <person name="Lefsrud M."/>
            <person name="Mueller R.S."/>
            <person name="Dick G.J."/>
            <person name="Sun C.L."/>
            <person name="Wheeler K.E."/>
            <person name="Zemla A."/>
            <person name="Baker B.J."/>
            <person name="Hauser L."/>
            <person name="Land M."/>
            <person name="Shah M.B."/>
            <person name="Thelen M.P."/>
            <person name="Hettich R.L."/>
            <person name="Banfield J.F."/>
        </authorList>
    </citation>
    <scope>NUCLEOTIDE SEQUENCE [LARGE SCALE GENOMIC DNA]</scope>
</reference>
<evidence type="ECO:0000256" key="4">
    <source>
        <dbReference type="ARBA" id="ARBA00022723"/>
    </source>
</evidence>
<dbReference type="EC" id="4.6.1.12" evidence="3 7"/>
<dbReference type="NCBIfam" id="TIGR00151">
    <property type="entry name" value="ispF"/>
    <property type="match status" value="1"/>
</dbReference>
<dbReference type="HAMAP" id="MF_00107">
    <property type="entry name" value="IspF"/>
    <property type="match status" value="1"/>
</dbReference>
<evidence type="ECO:0000256" key="1">
    <source>
        <dbReference type="ARBA" id="ARBA00000200"/>
    </source>
</evidence>
<feature type="site" description="Transition state stabilizer" evidence="7">
    <location>
        <position position="35"/>
    </location>
</feature>
<dbReference type="GO" id="GO:0046872">
    <property type="term" value="F:metal ion binding"/>
    <property type="evidence" value="ECO:0007669"/>
    <property type="project" value="UniProtKB-KW"/>
</dbReference>
<evidence type="ECO:0000256" key="7">
    <source>
        <dbReference type="HAMAP-Rule" id="MF_00107"/>
    </source>
</evidence>
<dbReference type="CDD" id="cd00554">
    <property type="entry name" value="MECDP_synthase"/>
    <property type="match status" value="1"/>
</dbReference>
<accession>C6I0F2</accession>
<keyword evidence="4 7" id="KW-0479">Metal-binding</keyword>
<dbReference type="InterPro" id="IPR003526">
    <property type="entry name" value="MECDP_synthase"/>
</dbReference>
<evidence type="ECO:0000256" key="3">
    <source>
        <dbReference type="ARBA" id="ARBA00012579"/>
    </source>
</evidence>
<dbReference type="SUPFAM" id="SSF69765">
    <property type="entry name" value="IpsF-like"/>
    <property type="match status" value="1"/>
</dbReference>
<feature type="binding site" evidence="7">
    <location>
        <position position="143"/>
    </location>
    <ligand>
        <name>4-CDP-2-C-methyl-D-erythritol 2-phosphate</name>
        <dbReference type="ChEBI" id="CHEBI:57919"/>
    </ligand>
</feature>
<dbReference type="InterPro" id="IPR036571">
    <property type="entry name" value="MECDP_synthase_sf"/>
</dbReference>
<feature type="binding site" evidence="7">
    <location>
        <position position="11"/>
    </location>
    <ligand>
        <name>a divalent metal cation</name>
        <dbReference type="ChEBI" id="CHEBI:60240"/>
    </ligand>
</feature>
<dbReference type="PANTHER" id="PTHR43181:SF1">
    <property type="entry name" value="2-C-METHYL-D-ERYTHRITOL 2,4-CYCLODIPHOSPHATE SYNTHASE, CHLOROPLASTIC"/>
    <property type="match status" value="1"/>
</dbReference>
<dbReference type="GO" id="GO:0016114">
    <property type="term" value="P:terpenoid biosynthetic process"/>
    <property type="evidence" value="ECO:0007669"/>
    <property type="project" value="InterPro"/>
</dbReference>
<dbReference type="Proteomes" id="UP000009374">
    <property type="component" value="Unassembled WGS sequence"/>
</dbReference>
<organism evidence="10 11">
    <name type="scientific">Leptospirillum ferrodiazotrophum</name>
    <dbReference type="NCBI Taxonomy" id="412449"/>
    <lineage>
        <taxon>Bacteria</taxon>
        <taxon>Pseudomonadati</taxon>
        <taxon>Nitrospirota</taxon>
        <taxon>Nitrospiria</taxon>
        <taxon>Nitrospirales</taxon>
        <taxon>Nitrospiraceae</taxon>
        <taxon>Leptospirillum</taxon>
    </lineage>
</organism>
<protein>
    <recommendedName>
        <fullName evidence="3 7">2-C-methyl-D-erythritol 2,4-cyclodiphosphate synthase</fullName>
        <shortName evidence="7">MECDP-synthase</shortName>
        <shortName evidence="7">MECPP-synthase</shortName>
        <shortName evidence="7">MECPS</shortName>
        <ecNumber evidence="3 7">4.6.1.12</ecNumber>
    </recommendedName>
</protein>
<dbReference type="PROSITE" id="PS01350">
    <property type="entry name" value="ISPF"/>
    <property type="match status" value="1"/>
</dbReference>
<evidence type="ECO:0000256" key="5">
    <source>
        <dbReference type="ARBA" id="ARBA00023229"/>
    </source>
</evidence>
<evidence type="ECO:0000256" key="8">
    <source>
        <dbReference type="RuleBase" id="RU004395"/>
    </source>
</evidence>
<comment type="cofactor">
    <cofactor evidence="7">
        <name>a divalent metal cation</name>
        <dbReference type="ChEBI" id="CHEBI:60240"/>
    </cofactor>
    <text evidence="7">Binds 1 divalent metal cation per subunit.</text>
</comment>
<comment type="catalytic activity">
    <reaction evidence="1 7 8">
        <text>4-CDP-2-C-methyl-D-erythritol 2-phosphate = 2-C-methyl-D-erythritol 2,4-cyclic diphosphate + CMP</text>
        <dbReference type="Rhea" id="RHEA:23864"/>
        <dbReference type="ChEBI" id="CHEBI:57919"/>
        <dbReference type="ChEBI" id="CHEBI:58483"/>
        <dbReference type="ChEBI" id="CHEBI:60377"/>
        <dbReference type="EC" id="4.6.1.12"/>
    </reaction>
</comment>
<dbReference type="GO" id="GO:0019288">
    <property type="term" value="P:isopentenyl diphosphate biosynthetic process, methylerythritol 4-phosphate pathway"/>
    <property type="evidence" value="ECO:0007669"/>
    <property type="project" value="UniProtKB-UniRule"/>
</dbReference>
<keyword evidence="6 7" id="KW-0456">Lyase</keyword>
<dbReference type="Gene3D" id="3.30.1330.50">
    <property type="entry name" value="2-C-methyl-D-erythritol 2,4-cyclodiphosphate synthase"/>
    <property type="match status" value="1"/>
</dbReference>
<dbReference type="AlphaFoldDB" id="C6I0F2"/>
<gene>
    <name evidence="7" type="primary">ispF</name>
    <name evidence="10" type="ORF">UBAL3_95680045</name>
</gene>
<feature type="binding site" evidence="7">
    <location>
        <position position="140"/>
    </location>
    <ligand>
        <name>4-CDP-2-C-methyl-D-erythritol 2-phosphate</name>
        <dbReference type="ChEBI" id="CHEBI:57919"/>
    </ligand>
</feature>
<sequence>MIRVGQGVDVHPFKEGRPLVLGGVTIPHDRGLDGHSDADAVIHALCDALLGTLALGDIGHHFPPSDPRYKGKDSRFFLREVAGLLRSRGYSPHQVDITILAERPRISPHIPAMTAELAACLGIAGGDVSIKATTTERMGFTGREEGIAVWAVATVGKMASP</sequence>
<comment type="caution">
    <text evidence="7">Lacks conserved residue(s) required for the propagation of feature annotation.</text>
</comment>
<proteinExistence type="inferred from homology"/>
<feature type="binding site" evidence="7">
    <location>
        <begin position="133"/>
        <end position="136"/>
    </location>
    <ligand>
        <name>4-CDP-2-C-methyl-D-erythritol 2-phosphate</name>
        <dbReference type="ChEBI" id="CHEBI:57919"/>
    </ligand>
</feature>
<dbReference type="UniPathway" id="UPA00056">
    <property type="reaction ID" value="UER00095"/>
</dbReference>
<dbReference type="PANTHER" id="PTHR43181">
    <property type="entry name" value="2-C-METHYL-D-ERYTHRITOL 2,4-CYCLODIPHOSPHATE SYNTHASE, CHLOROPLASTIC"/>
    <property type="match status" value="1"/>
</dbReference>
<comment type="pathway">
    <text evidence="2 7">Isoprenoid biosynthesis; isopentenyl diphosphate biosynthesis via DXP pathway; isopentenyl diphosphate from 1-deoxy-D-xylulose 5-phosphate: step 4/6.</text>
</comment>
<dbReference type="FunFam" id="3.30.1330.50:FF:000003">
    <property type="entry name" value="2-C-methyl-D-erythritol 2,4-cyclodiphosphate synthase"/>
    <property type="match status" value="1"/>
</dbReference>
<evidence type="ECO:0000313" key="10">
    <source>
        <dbReference type="EMBL" id="EES51607.1"/>
    </source>
</evidence>
<feature type="binding site" evidence="7">
    <location>
        <begin position="9"/>
        <end position="11"/>
    </location>
    <ligand>
        <name>4-CDP-2-C-methyl-D-erythritol 2-phosphate</name>
        <dbReference type="ChEBI" id="CHEBI:57919"/>
    </ligand>
</feature>
<keyword evidence="11" id="KW-1185">Reference proteome</keyword>
<comment type="function">
    <text evidence="7">Involved in the biosynthesis of isopentenyl diphosphate (IPP) and dimethylallyl diphosphate (DMAPP), two major building blocks of isoprenoid compounds. Catalyzes the conversion of 4-diphosphocytidyl-2-C-methyl-D-erythritol 2-phosphate (CDP-ME2P) to 2-C-methyl-D-erythritol 2,4-cyclodiphosphate (ME-CPP) with a corresponding release of cytidine 5-monophosphate (CMP).</text>
</comment>
<comment type="subunit">
    <text evidence="7">Homotrimer.</text>
</comment>